<organism evidence="1 2">
    <name type="scientific">Solanum commersonii</name>
    <name type="common">Commerson's wild potato</name>
    <name type="synonym">Commerson's nightshade</name>
    <dbReference type="NCBI Taxonomy" id="4109"/>
    <lineage>
        <taxon>Eukaryota</taxon>
        <taxon>Viridiplantae</taxon>
        <taxon>Streptophyta</taxon>
        <taxon>Embryophyta</taxon>
        <taxon>Tracheophyta</taxon>
        <taxon>Spermatophyta</taxon>
        <taxon>Magnoliopsida</taxon>
        <taxon>eudicotyledons</taxon>
        <taxon>Gunneridae</taxon>
        <taxon>Pentapetalae</taxon>
        <taxon>asterids</taxon>
        <taxon>lamiids</taxon>
        <taxon>Solanales</taxon>
        <taxon>Solanaceae</taxon>
        <taxon>Solanoideae</taxon>
        <taxon>Solaneae</taxon>
        <taxon>Solanum</taxon>
    </lineage>
</organism>
<proteinExistence type="predicted"/>
<dbReference type="PANTHER" id="PTHR46238">
    <property type="entry name" value="REVERSE TRANSCRIPTASE DOMAIN-CONTAINING PROTEIN"/>
    <property type="match status" value="1"/>
</dbReference>
<sequence>MCGHTRSDKIRNENIWDKVGVASVTNKMRKGRLRWFEHMERRCTDAPLRRYAKLDIRGARKGRGRSKKYWGEVIRHDMMLLHIIKDMPSYRNVWRSRIRVEESYDEEVESLVDMISVIKGEKRKKAQSLEELDLWSRVITVKYEQEGHNALRKSQPLLE</sequence>
<accession>A0A9J5ZWV6</accession>
<keyword evidence="2" id="KW-1185">Reference proteome</keyword>
<dbReference type="OrthoDB" id="1278144at2759"/>
<dbReference type="EMBL" id="JACXVP010000003">
    <property type="protein sequence ID" value="KAG5616452.1"/>
    <property type="molecule type" value="Genomic_DNA"/>
</dbReference>
<dbReference type="AlphaFoldDB" id="A0A9J5ZWV6"/>
<dbReference type="Proteomes" id="UP000824120">
    <property type="component" value="Chromosome 3"/>
</dbReference>
<reference evidence="1 2" key="1">
    <citation type="submission" date="2020-09" db="EMBL/GenBank/DDBJ databases">
        <title>De no assembly of potato wild relative species, Solanum commersonii.</title>
        <authorList>
            <person name="Cho K."/>
        </authorList>
    </citation>
    <scope>NUCLEOTIDE SEQUENCE [LARGE SCALE GENOMIC DNA]</scope>
    <source>
        <strain evidence="1">LZ3.2</strain>
        <tissue evidence="1">Leaf</tissue>
    </source>
</reference>
<dbReference type="PANTHER" id="PTHR46238:SF8">
    <property type="entry name" value="ENDONUCLEASE_EXONUCLEASE_PHOSPHATASE DOMAIN-CONTAINING PROTEIN"/>
    <property type="match status" value="1"/>
</dbReference>
<evidence type="ECO:0000313" key="1">
    <source>
        <dbReference type="EMBL" id="KAG5616452.1"/>
    </source>
</evidence>
<evidence type="ECO:0000313" key="2">
    <source>
        <dbReference type="Proteomes" id="UP000824120"/>
    </source>
</evidence>
<comment type="caution">
    <text evidence="1">The sequence shown here is derived from an EMBL/GenBank/DDBJ whole genome shotgun (WGS) entry which is preliminary data.</text>
</comment>
<protein>
    <submittedName>
        <fullName evidence="1">Uncharacterized protein</fullName>
    </submittedName>
</protein>
<gene>
    <name evidence="1" type="ORF">H5410_016276</name>
</gene>
<name>A0A9J5ZWV6_SOLCO</name>